<dbReference type="EMBL" id="UYRR01018244">
    <property type="protein sequence ID" value="VDK29342.1"/>
    <property type="molecule type" value="Genomic_DNA"/>
</dbReference>
<organism evidence="4">
    <name type="scientific">Anisakis simplex</name>
    <name type="common">Herring worm</name>
    <dbReference type="NCBI Taxonomy" id="6269"/>
    <lineage>
        <taxon>Eukaryota</taxon>
        <taxon>Metazoa</taxon>
        <taxon>Ecdysozoa</taxon>
        <taxon>Nematoda</taxon>
        <taxon>Chromadorea</taxon>
        <taxon>Rhabditida</taxon>
        <taxon>Spirurina</taxon>
        <taxon>Ascaridomorpha</taxon>
        <taxon>Ascaridoidea</taxon>
        <taxon>Anisakidae</taxon>
        <taxon>Anisakis</taxon>
        <taxon>Anisakis simplex complex</taxon>
    </lineage>
</organism>
<gene>
    <name evidence="2" type="ORF">ASIM_LOCUS7501</name>
</gene>
<name>A0A0M3JJB8_ANISI</name>
<proteinExistence type="predicted"/>
<protein>
    <submittedName>
        <fullName evidence="4">Serine/threonine protein kinase</fullName>
    </submittedName>
</protein>
<dbReference type="AlphaFoldDB" id="A0A0M3JJB8"/>
<sequence>YYYESNGDIQKSARPDESRTINVAAQPETRRVIAEEVLSKPAGSSHHQNHASDPFETSKQEHTKTFDMIVEQSASAKSKNVFSSPRIVGKTYLSASDHLEDADAMPQQTTSTTSTVVS</sequence>
<evidence type="ECO:0000313" key="2">
    <source>
        <dbReference type="EMBL" id="VDK29342.1"/>
    </source>
</evidence>
<feature type="region of interest" description="Disordered" evidence="1">
    <location>
        <begin position="36"/>
        <end position="63"/>
    </location>
</feature>
<dbReference type="Proteomes" id="UP000267096">
    <property type="component" value="Unassembled WGS sequence"/>
</dbReference>
<dbReference type="WBParaSite" id="ASIM_0000773701-mRNA-1">
    <property type="protein sequence ID" value="ASIM_0000773701-mRNA-1"/>
    <property type="gene ID" value="ASIM_0000773701"/>
</dbReference>
<evidence type="ECO:0000313" key="3">
    <source>
        <dbReference type="Proteomes" id="UP000267096"/>
    </source>
</evidence>
<accession>A0A0M3JJB8</accession>
<keyword evidence="3" id="KW-1185">Reference proteome</keyword>
<reference evidence="4" key="1">
    <citation type="submission" date="2017-02" db="UniProtKB">
        <authorList>
            <consortium name="WormBaseParasite"/>
        </authorList>
    </citation>
    <scope>IDENTIFICATION</scope>
</reference>
<evidence type="ECO:0000313" key="4">
    <source>
        <dbReference type="WBParaSite" id="ASIM_0000773701-mRNA-1"/>
    </source>
</evidence>
<reference evidence="2 3" key="2">
    <citation type="submission" date="2018-11" db="EMBL/GenBank/DDBJ databases">
        <authorList>
            <consortium name="Pathogen Informatics"/>
        </authorList>
    </citation>
    <scope>NUCLEOTIDE SEQUENCE [LARGE SCALE GENOMIC DNA]</scope>
</reference>
<feature type="compositionally biased region" description="Low complexity" evidence="1">
    <location>
        <begin position="109"/>
        <end position="118"/>
    </location>
</feature>
<feature type="region of interest" description="Disordered" evidence="1">
    <location>
        <begin position="99"/>
        <end position="118"/>
    </location>
</feature>
<evidence type="ECO:0000256" key="1">
    <source>
        <dbReference type="SAM" id="MobiDB-lite"/>
    </source>
</evidence>